<feature type="transmembrane region" description="Helical" evidence="11">
    <location>
        <begin position="137"/>
        <end position="157"/>
    </location>
</feature>
<keyword evidence="10" id="KW-0807">Transducer</keyword>
<name>A0ABQ0FW54_APOSI</name>
<dbReference type="InterPro" id="IPR011500">
    <property type="entry name" value="GPCR_3_9-Cys_dom"/>
</dbReference>
<reference evidence="14 15" key="1">
    <citation type="submission" date="2024-08" db="EMBL/GenBank/DDBJ databases">
        <title>The draft genome of Apodemus speciosus.</title>
        <authorList>
            <person name="Nabeshima K."/>
            <person name="Suzuki S."/>
            <person name="Onuma M."/>
        </authorList>
    </citation>
    <scope>NUCLEOTIDE SEQUENCE [LARGE SCALE GENOMIC DNA]</scope>
    <source>
        <strain evidence="14">IB14-021</strain>
    </source>
</reference>
<keyword evidence="7 11" id="KW-0472">Membrane</keyword>
<evidence type="ECO:0000256" key="7">
    <source>
        <dbReference type="ARBA" id="ARBA00023136"/>
    </source>
</evidence>
<comment type="subcellular location">
    <subcellularLocation>
        <location evidence="1">Cell membrane</location>
        <topology evidence="1">Multi-pass membrane protein</topology>
    </subcellularLocation>
</comment>
<dbReference type="Gene3D" id="3.40.50.2300">
    <property type="match status" value="1"/>
</dbReference>
<gene>
    <name evidence="14" type="ORF">APTSU1_001872600</name>
</gene>
<dbReference type="InterPro" id="IPR001828">
    <property type="entry name" value="ANF_lig-bd_rcpt"/>
</dbReference>
<dbReference type="Proteomes" id="UP001623349">
    <property type="component" value="Unassembled WGS sequence"/>
</dbReference>
<dbReference type="Pfam" id="PF07562">
    <property type="entry name" value="NCD3G"/>
    <property type="match status" value="1"/>
</dbReference>
<keyword evidence="15" id="KW-1185">Reference proteome</keyword>
<keyword evidence="5 11" id="KW-1133">Transmembrane helix</keyword>
<evidence type="ECO:0000256" key="11">
    <source>
        <dbReference type="SAM" id="Phobius"/>
    </source>
</evidence>
<organism evidence="14 15">
    <name type="scientific">Apodemus speciosus</name>
    <name type="common">Large Japanese field mouse</name>
    <dbReference type="NCBI Taxonomy" id="105296"/>
    <lineage>
        <taxon>Eukaryota</taxon>
        <taxon>Metazoa</taxon>
        <taxon>Chordata</taxon>
        <taxon>Craniata</taxon>
        <taxon>Vertebrata</taxon>
        <taxon>Euteleostomi</taxon>
        <taxon>Mammalia</taxon>
        <taxon>Eutheria</taxon>
        <taxon>Euarchontoglires</taxon>
        <taxon>Glires</taxon>
        <taxon>Rodentia</taxon>
        <taxon>Myomorpha</taxon>
        <taxon>Muroidea</taxon>
        <taxon>Muridae</taxon>
        <taxon>Murinae</taxon>
        <taxon>Apodemus</taxon>
    </lineage>
</organism>
<dbReference type="PANTHER" id="PTHR24061:SF457">
    <property type="entry name" value="EC1-V2R PHEROMONE RECEPTOR PROTEIN-RELATED"/>
    <property type="match status" value="1"/>
</dbReference>
<evidence type="ECO:0000256" key="4">
    <source>
        <dbReference type="ARBA" id="ARBA00022729"/>
    </source>
</evidence>
<accession>A0ABQ0FW54</accession>
<dbReference type="SUPFAM" id="SSF53822">
    <property type="entry name" value="Periplasmic binding protein-like I"/>
    <property type="match status" value="1"/>
</dbReference>
<evidence type="ECO:0000256" key="9">
    <source>
        <dbReference type="ARBA" id="ARBA00023180"/>
    </source>
</evidence>
<feature type="domain" description="Receptor ligand binding region" evidence="12">
    <location>
        <begin position="10"/>
        <end position="269"/>
    </location>
</feature>
<dbReference type="PRINTS" id="PR00248">
    <property type="entry name" value="GPCRMGR"/>
</dbReference>
<dbReference type="Pfam" id="PF01094">
    <property type="entry name" value="ANF_receptor"/>
    <property type="match status" value="1"/>
</dbReference>
<feature type="domain" description="GPCR family 3 nine cysteines" evidence="13">
    <location>
        <begin position="288"/>
        <end position="329"/>
    </location>
</feature>
<dbReference type="PANTHER" id="PTHR24061">
    <property type="entry name" value="CALCIUM-SENSING RECEPTOR-RELATED"/>
    <property type="match status" value="1"/>
</dbReference>
<evidence type="ECO:0000256" key="5">
    <source>
        <dbReference type="ARBA" id="ARBA00022989"/>
    </source>
</evidence>
<dbReference type="EMBL" id="BAAFST010000628">
    <property type="protein sequence ID" value="GAB1303471.1"/>
    <property type="molecule type" value="Genomic_DNA"/>
</dbReference>
<evidence type="ECO:0000256" key="8">
    <source>
        <dbReference type="ARBA" id="ARBA00023170"/>
    </source>
</evidence>
<keyword evidence="8 14" id="KW-0675">Receptor</keyword>
<keyword evidence="6" id="KW-0297">G-protein coupled receptor</keyword>
<keyword evidence="9" id="KW-0325">Glycoprotein</keyword>
<evidence type="ECO:0000313" key="15">
    <source>
        <dbReference type="Proteomes" id="UP001623349"/>
    </source>
</evidence>
<evidence type="ECO:0000313" key="14">
    <source>
        <dbReference type="EMBL" id="GAB1303471.1"/>
    </source>
</evidence>
<sequence>MICKEESKSAAVLTGLSGKTSELFGTVLRLYKFPQLSFGPFDKILTEQSQFPSLYQVAPKDTSLKHGIISLMLHFHWTWVGLFITDDHRGAQFLSDMRKEMDRNRICIAFVETVTIVGESLYYMFAYAGVRILQSSANVVVIYGDIAYLLLIVANGWEKYMTRKVWITFSQWGGQNFDRYNMLDLFHGSLDFSFHHGEIFGFTNFIHEATPTKYPEDFYLHYLWSWFFNSSLELLPGNIFDMIKTEEAYNVYKAVYAVAQSLQEMTLSKVQVEAQVNKDRTMLLPWQTPTSVCNKNCSPGSMKVSLEGKAACCFDCIPCPENEISNKTD</sequence>
<evidence type="ECO:0000256" key="2">
    <source>
        <dbReference type="ARBA" id="ARBA00022475"/>
    </source>
</evidence>
<dbReference type="InterPro" id="IPR028082">
    <property type="entry name" value="Peripla_BP_I"/>
</dbReference>
<feature type="transmembrane region" description="Helical" evidence="11">
    <location>
        <begin position="106"/>
        <end position="125"/>
    </location>
</feature>
<evidence type="ECO:0000256" key="6">
    <source>
        <dbReference type="ARBA" id="ARBA00023040"/>
    </source>
</evidence>
<protein>
    <submittedName>
        <fullName evidence="14">Vomeronasal 2, receptor 83</fullName>
    </submittedName>
</protein>
<evidence type="ECO:0000256" key="3">
    <source>
        <dbReference type="ARBA" id="ARBA00022692"/>
    </source>
</evidence>
<dbReference type="InterPro" id="IPR038550">
    <property type="entry name" value="GPCR_3_9-Cys_sf"/>
</dbReference>
<evidence type="ECO:0000256" key="1">
    <source>
        <dbReference type="ARBA" id="ARBA00004651"/>
    </source>
</evidence>
<dbReference type="Gene3D" id="2.10.50.30">
    <property type="entry name" value="GPCR, family 3, nine cysteines domain"/>
    <property type="match status" value="1"/>
</dbReference>
<keyword evidence="2" id="KW-1003">Cell membrane</keyword>
<evidence type="ECO:0000259" key="13">
    <source>
        <dbReference type="Pfam" id="PF07562"/>
    </source>
</evidence>
<comment type="caution">
    <text evidence="14">The sequence shown here is derived from an EMBL/GenBank/DDBJ whole genome shotgun (WGS) entry which is preliminary data.</text>
</comment>
<evidence type="ECO:0000259" key="12">
    <source>
        <dbReference type="Pfam" id="PF01094"/>
    </source>
</evidence>
<dbReference type="InterPro" id="IPR000068">
    <property type="entry name" value="GPCR_3_Ca_sens_rcpt-rel"/>
</dbReference>
<dbReference type="InterPro" id="IPR000337">
    <property type="entry name" value="GPCR_3"/>
</dbReference>
<keyword evidence="4" id="KW-0732">Signal</keyword>
<keyword evidence="3 11" id="KW-0812">Transmembrane</keyword>
<evidence type="ECO:0000256" key="10">
    <source>
        <dbReference type="ARBA" id="ARBA00023224"/>
    </source>
</evidence>
<proteinExistence type="predicted"/>